<dbReference type="GO" id="GO:0016841">
    <property type="term" value="F:ammonia-lyase activity"/>
    <property type="evidence" value="ECO:0007669"/>
    <property type="project" value="UniProtKB-ARBA"/>
</dbReference>
<keyword evidence="3" id="KW-1185">Reference proteome</keyword>
<evidence type="ECO:0000313" key="3">
    <source>
        <dbReference type="Proteomes" id="UP000291469"/>
    </source>
</evidence>
<dbReference type="Gene3D" id="1.20.200.10">
    <property type="entry name" value="Fumarase/aspartase (Central domain)"/>
    <property type="match status" value="1"/>
</dbReference>
<reference evidence="2 3" key="1">
    <citation type="submission" date="2019-01" db="EMBL/GenBank/DDBJ databases">
        <title>Egibacter rhizosphaerae EGI 80759T.</title>
        <authorList>
            <person name="Chen D.-D."/>
            <person name="Tian Y."/>
            <person name="Jiao J.-Y."/>
            <person name="Zhang X.-T."/>
            <person name="Zhang Y.-G."/>
            <person name="Zhang Y."/>
            <person name="Xiao M."/>
            <person name="Shu W.-S."/>
            <person name="Li W.-J."/>
        </authorList>
    </citation>
    <scope>NUCLEOTIDE SEQUENCE [LARGE SCALE GENOMIC DNA]</scope>
    <source>
        <strain evidence="2 3">EGI 80759</strain>
    </source>
</reference>
<evidence type="ECO:0000256" key="1">
    <source>
        <dbReference type="ARBA" id="ARBA00023239"/>
    </source>
</evidence>
<organism evidence="2 3">
    <name type="scientific">Egibacter rhizosphaerae</name>
    <dbReference type="NCBI Taxonomy" id="1670831"/>
    <lineage>
        <taxon>Bacteria</taxon>
        <taxon>Bacillati</taxon>
        <taxon>Actinomycetota</taxon>
        <taxon>Nitriliruptoria</taxon>
        <taxon>Egibacterales</taxon>
        <taxon>Egibacteraceae</taxon>
        <taxon>Egibacter</taxon>
    </lineage>
</organism>
<protein>
    <submittedName>
        <fullName evidence="2">Histidine ammonia-lyase</fullName>
    </submittedName>
</protein>
<evidence type="ECO:0000313" key="2">
    <source>
        <dbReference type="EMBL" id="QBI18309.1"/>
    </source>
</evidence>
<name>A0A411YAV6_9ACTN</name>
<proteinExistence type="predicted"/>
<dbReference type="Proteomes" id="UP000291469">
    <property type="component" value="Chromosome"/>
</dbReference>
<dbReference type="SUPFAM" id="SSF48557">
    <property type="entry name" value="L-aspartase-like"/>
    <property type="match status" value="1"/>
</dbReference>
<dbReference type="RefSeq" id="WP_131153307.1">
    <property type="nucleotide sequence ID" value="NZ_CP036402.1"/>
</dbReference>
<dbReference type="InterPro" id="IPR008948">
    <property type="entry name" value="L-Aspartase-like"/>
</dbReference>
<dbReference type="AlphaFoldDB" id="A0A411YAV6"/>
<keyword evidence="1 2" id="KW-0456">Lyase</keyword>
<dbReference type="PANTHER" id="PTHR10362">
    <property type="entry name" value="HISTIDINE AMMONIA-LYASE"/>
    <property type="match status" value="1"/>
</dbReference>
<dbReference type="InterPro" id="IPR001106">
    <property type="entry name" value="Aromatic_Lyase"/>
</dbReference>
<gene>
    <name evidence="2" type="ORF">ER308_01125</name>
</gene>
<dbReference type="OrthoDB" id="3278073at2"/>
<dbReference type="EMBL" id="CP036402">
    <property type="protein sequence ID" value="QBI18309.1"/>
    <property type="molecule type" value="Genomic_DNA"/>
</dbReference>
<accession>A0A411YAV6</accession>
<sequence>MGETPPGAREPLDGETLDPARVARIAAEGGRADLTRGARERNEQAARLADDLVSRGESLYGRNTGVGALLRERVEPVDAGDHSRRLLRSHAGGAGEVASIERARALMVVRANQLGAGGGGVSSSLHEAIVRALNAGVAPAVHRIGSIGTGDLTALAELGLALAGEGRWLGHAHPPEPVDIAPGDAIALMSSGAATLGEAALASDELKRLLAGAEITAGLTFTAARANPAALDPRVHAARPHPGQVAVARRLAELVGAAMPARSQDPVSLRSIPQVQGAARDAADELGRVLQVELNAAAENPLLDVEVGRALSNGNFHLARLALVLDQVRASLVQAAAQSVRRVAALCDERVTGLSAFLAGEDAPGSSGAMILEYTASAALEELRAAAAPATFAPPVLAHGQEDHASLAPQAARGLSRALEHYTTVVAVELVAAVRALRLASHRPASAAGERAYDAAASTLPTRMEDRDLSRDIAAAADHLTSGG</sequence>
<dbReference type="Pfam" id="PF00221">
    <property type="entry name" value="Lyase_aromatic"/>
    <property type="match status" value="1"/>
</dbReference>
<dbReference type="KEGG" id="erz:ER308_01125"/>